<comment type="caution">
    <text evidence="8">The sequence shown here is derived from an EMBL/GenBank/DDBJ whole genome shotgun (WGS) entry which is preliminary data.</text>
</comment>
<evidence type="ECO:0000313" key="8">
    <source>
        <dbReference type="EMBL" id="RKP59044.1"/>
    </source>
</evidence>
<dbReference type="Proteomes" id="UP000270342">
    <property type="component" value="Unassembled WGS sequence"/>
</dbReference>
<comment type="similarity">
    <text evidence="2">Belongs to the GtrA family.</text>
</comment>
<evidence type="ECO:0000256" key="2">
    <source>
        <dbReference type="ARBA" id="ARBA00009399"/>
    </source>
</evidence>
<accession>A0A494Y8T7</accession>
<evidence type="ECO:0000256" key="6">
    <source>
        <dbReference type="SAM" id="Phobius"/>
    </source>
</evidence>
<evidence type="ECO:0000313" key="9">
    <source>
        <dbReference type="Proteomes" id="UP000270342"/>
    </source>
</evidence>
<keyword evidence="5 6" id="KW-0472">Membrane</keyword>
<protein>
    <submittedName>
        <fullName evidence="8">GtrA family protein</fullName>
    </submittedName>
</protein>
<dbReference type="Pfam" id="PF04138">
    <property type="entry name" value="GtrA_DPMS_TM"/>
    <property type="match status" value="1"/>
</dbReference>
<dbReference type="EMBL" id="RBZU01000001">
    <property type="protein sequence ID" value="RKP59044.1"/>
    <property type="molecule type" value="Genomic_DNA"/>
</dbReference>
<dbReference type="PANTHER" id="PTHR38459:SF1">
    <property type="entry name" value="PROPHAGE BACTOPRENOL-LINKED GLUCOSE TRANSLOCASE HOMOLOG"/>
    <property type="match status" value="1"/>
</dbReference>
<evidence type="ECO:0000256" key="4">
    <source>
        <dbReference type="ARBA" id="ARBA00022989"/>
    </source>
</evidence>
<keyword evidence="9" id="KW-1185">Reference proteome</keyword>
<evidence type="ECO:0000259" key="7">
    <source>
        <dbReference type="Pfam" id="PF04138"/>
    </source>
</evidence>
<dbReference type="RefSeq" id="WP_121083549.1">
    <property type="nucleotide sequence ID" value="NZ_RBZU01000001.1"/>
</dbReference>
<feature type="transmembrane region" description="Helical" evidence="6">
    <location>
        <begin position="111"/>
        <end position="128"/>
    </location>
</feature>
<feature type="transmembrane region" description="Helical" evidence="6">
    <location>
        <begin position="84"/>
        <end position="105"/>
    </location>
</feature>
<feature type="transmembrane region" description="Helical" evidence="6">
    <location>
        <begin position="44"/>
        <end position="63"/>
    </location>
</feature>
<comment type="subcellular location">
    <subcellularLocation>
        <location evidence="1">Membrane</location>
        <topology evidence="1">Multi-pass membrane protein</topology>
    </subcellularLocation>
</comment>
<gene>
    <name evidence="8" type="ORF">D7S86_03790</name>
</gene>
<sequence length="142" mass="15382">MSNINWFLQHRLLQHDSARFIVVGGTSAVFYFVLTFAFQRAAGMSATVASGVAYVISFVVTYLTHKRFTFRSTSGHGRALPRYALAQAIAVMLTMGLVHLGTQVLKMQSEALISLGATIVASGSSYVLSSKWAFANAKEDVA</sequence>
<organism evidence="8 9">
    <name type="scientific">Pararobbsia silviterrae</name>
    <dbReference type="NCBI Taxonomy" id="1792498"/>
    <lineage>
        <taxon>Bacteria</taxon>
        <taxon>Pseudomonadati</taxon>
        <taxon>Pseudomonadota</taxon>
        <taxon>Betaproteobacteria</taxon>
        <taxon>Burkholderiales</taxon>
        <taxon>Burkholderiaceae</taxon>
        <taxon>Pararobbsia</taxon>
    </lineage>
</organism>
<proteinExistence type="inferred from homology"/>
<evidence type="ECO:0000256" key="1">
    <source>
        <dbReference type="ARBA" id="ARBA00004141"/>
    </source>
</evidence>
<dbReference type="OrthoDB" id="8562382at2"/>
<evidence type="ECO:0000256" key="5">
    <source>
        <dbReference type="ARBA" id="ARBA00023136"/>
    </source>
</evidence>
<keyword evidence="3 6" id="KW-0812">Transmembrane</keyword>
<feature type="transmembrane region" description="Helical" evidence="6">
    <location>
        <begin position="20"/>
        <end position="38"/>
    </location>
</feature>
<dbReference type="GO" id="GO:0005886">
    <property type="term" value="C:plasma membrane"/>
    <property type="evidence" value="ECO:0007669"/>
    <property type="project" value="TreeGrafter"/>
</dbReference>
<name>A0A494Y8T7_9BURK</name>
<feature type="domain" description="GtrA/DPMS transmembrane" evidence="7">
    <location>
        <begin position="19"/>
        <end position="134"/>
    </location>
</feature>
<reference evidence="8 9" key="1">
    <citation type="submission" date="2018-10" db="EMBL/GenBank/DDBJ databases">
        <title>Robbsia sp. DHC34, isolated from soil.</title>
        <authorList>
            <person name="Gao Z.-H."/>
            <person name="Qiu L.-H."/>
        </authorList>
    </citation>
    <scope>NUCLEOTIDE SEQUENCE [LARGE SCALE GENOMIC DNA]</scope>
    <source>
        <strain evidence="8 9">DHC34</strain>
    </source>
</reference>
<keyword evidence="4 6" id="KW-1133">Transmembrane helix</keyword>
<dbReference type="GO" id="GO:0000271">
    <property type="term" value="P:polysaccharide biosynthetic process"/>
    <property type="evidence" value="ECO:0007669"/>
    <property type="project" value="InterPro"/>
</dbReference>
<dbReference type="InterPro" id="IPR051401">
    <property type="entry name" value="GtrA_CellWall_Glycosyl"/>
</dbReference>
<evidence type="ECO:0000256" key="3">
    <source>
        <dbReference type="ARBA" id="ARBA00022692"/>
    </source>
</evidence>
<dbReference type="PANTHER" id="PTHR38459">
    <property type="entry name" value="PROPHAGE BACTOPRENOL-LINKED GLUCOSE TRANSLOCASE HOMOLOG"/>
    <property type="match status" value="1"/>
</dbReference>
<dbReference type="InterPro" id="IPR007267">
    <property type="entry name" value="GtrA_DPMS_TM"/>
</dbReference>
<dbReference type="AlphaFoldDB" id="A0A494Y8T7"/>